<sequence length="76" mass="8568">MPTQLVSNSETNDSQPVINELTNQSAPTAQEVAQDKIKIRVNGWDFWVLRPAENDKQIRSVQTCSVIGSKIVKHNY</sequence>
<dbReference type="EMBL" id="REGN01007139">
    <property type="protein sequence ID" value="RNA07147.1"/>
    <property type="molecule type" value="Genomic_DNA"/>
</dbReference>
<reference evidence="1 2" key="1">
    <citation type="journal article" date="2018" name="Sci. Rep.">
        <title>Genomic signatures of local adaptation to the degree of environmental predictability in rotifers.</title>
        <authorList>
            <person name="Franch-Gras L."/>
            <person name="Hahn C."/>
            <person name="Garcia-Roger E.M."/>
            <person name="Carmona M.J."/>
            <person name="Serra M."/>
            <person name="Gomez A."/>
        </authorList>
    </citation>
    <scope>NUCLEOTIDE SEQUENCE [LARGE SCALE GENOMIC DNA]</scope>
    <source>
        <strain evidence="1">HYR1</strain>
    </source>
</reference>
<keyword evidence="2" id="KW-1185">Reference proteome</keyword>
<proteinExistence type="predicted"/>
<evidence type="ECO:0000313" key="1">
    <source>
        <dbReference type="EMBL" id="RNA07147.1"/>
    </source>
</evidence>
<accession>A0A3M7Q6T4</accession>
<gene>
    <name evidence="1" type="ORF">BpHYR1_041703</name>
</gene>
<dbReference type="Proteomes" id="UP000276133">
    <property type="component" value="Unassembled WGS sequence"/>
</dbReference>
<organism evidence="1 2">
    <name type="scientific">Brachionus plicatilis</name>
    <name type="common">Marine rotifer</name>
    <name type="synonym">Brachionus muelleri</name>
    <dbReference type="NCBI Taxonomy" id="10195"/>
    <lineage>
        <taxon>Eukaryota</taxon>
        <taxon>Metazoa</taxon>
        <taxon>Spiralia</taxon>
        <taxon>Gnathifera</taxon>
        <taxon>Rotifera</taxon>
        <taxon>Eurotatoria</taxon>
        <taxon>Monogononta</taxon>
        <taxon>Pseudotrocha</taxon>
        <taxon>Ploima</taxon>
        <taxon>Brachionidae</taxon>
        <taxon>Brachionus</taxon>
    </lineage>
</organism>
<dbReference type="AlphaFoldDB" id="A0A3M7Q6T4"/>
<name>A0A3M7Q6T4_BRAPC</name>
<evidence type="ECO:0000313" key="2">
    <source>
        <dbReference type="Proteomes" id="UP000276133"/>
    </source>
</evidence>
<comment type="caution">
    <text evidence="1">The sequence shown here is derived from an EMBL/GenBank/DDBJ whole genome shotgun (WGS) entry which is preliminary data.</text>
</comment>
<protein>
    <submittedName>
        <fullName evidence="1">Uncharacterized protein</fullName>
    </submittedName>
</protein>